<evidence type="ECO:0000256" key="1">
    <source>
        <dbReference type="ARBA" id="ARBA00010554"/>
    </source>
</evidence>
<dbReference type="Pfam" id="PF02641">
    <property type="entry name" value="DUF190"/>
    <property type="match status" value="1"/>
</dbReference>
<proteinExistence type="inferred from homology"/>
<dbReference type="AlphaFoldDB" id="A0A3E1YI20"/>
<comment type="similarity">
    <text evidence="1">Belongs to the UPF0166 family.</text>
</comment>
<accession>A0A3E1YI20</accession>
<dbReference type="InterPro" id="IPR011322">
    <property type="entry name" value="N-reg_PII-like_a/b"/>
</dbReference>
<dbReference type="PANTHER" id="PTHR35983">
    <property type="entry name" value="UPF0166 PROTEIN TM_0021"/>
    <property type="match status" value="1"/>
</dbReference>
<evidence type="ECO:0000313" key="2">
    <source>
        <dbReference type="EMBL" id="RFS27059.1"/>
    </source>
</evidence>
<dbReference type="InterPro" id="IPR003793">
    <property type="entry name" value="UPF0166"/>
</dbReference>
<dbReference type="RefSeq" id="WP_116974247.1">
    <property type="nucleotide sequence ID" value="NZ_QPMM01000001.1"/>
</dbReference>
<evidence type="ECO:0000313" key="3">
    <source>
        <dbReference type="Proteomes" id="UP000260644"/>
    </source>
</evidence>
<dbReference type="PANTHER" id="PTHR35983:SF1">
    <property type="entry name" value="UPF0166 PROTEIN TM_0021"/>
    <property type="match status" value="1"/>
</dbReference>
<dbReference type="OrthoDB" id="9795599at2"/>
<comment type="caution">
    <text evidence="2">The sequence shown here is derived from an EMBL/GenBank/DDBJ whole genome shotgun (WGS) entry which is preliminary data.</text>
</comment>
<sequence length="101" mass="11682">MLQAQIYIDKDDLFQAKPLYEFIMQFLVQNNIKGATAFTGIMGFGINQRIKRPNQIFSFDDPPMMITFIDEDEKVRTVLKMLRDKYKGGLIITNSVDQIDA</sequence>
<dbReference type="SUPFAM" id="SSF54913">
    <property type="entry name" value="GlnB-like"/>
    <property type="match status" value="1"/>
</dbReference>
<organism evidence="2 3">
    <name type="scientific">Chitinophaga silvatica</name>
    <dbReference type="NCBI Taxonomy" id="2282649"/>
    <lineage>
        <taxon>Bacteria</taxon>
        <taxon>Pseudomonadati</taxon>
        <taxon>Bacteroidota</taxon>
        <taxon>Chitinophagia</taxon>
        <taxon>Chitinophagales</taxon>
        <taxon>Chitinophagaceae</taxon>
        <taxon>Chitinophaga</taxon>
    </lineage>
</organism>
<gene>
    <name evidence="2" type="ORF">DVR12_03885</name>
</gene>
<dbReference type="Proteomes" id="UP000260644">
    <property type="component" value="Unassembled WGS sequence"/>
</dbReference>
<dbReference type="InterPro" id="IPR015867">
    <property type="entry name" value="N-reg_PII/ATP_PRibTrfase_C"/>
</dbReference>
<reference evidence="2 3" key="1">
    <citation type="submission" date="2018-07" db="EMBL/GenBank/DDBJ databases">
        <title>Chitinophaga K2CV101002-2 sp. nov., isolated from a monsoon evergreen broad-leaved forest soil.</title>
        <authorList>
            <person name="Lv Y."/>
        </authorList>
    </citation>
    <scope>NUCLEOTIDE SEQUENCE [LARGE SCALE GENOMIC DNA]</scope>
    <source>
        <strain evidence="2 3">GDMCC 1.1288</strain>
    </source>
</reference>
<dbReference type="EMBL" id="QPMM01000001">
    <property type="protein sequence ID" value="RFS27059.1"/>
    <property type="molecule type" value="Genomic_DNA"/>
</dbReference>
<protein>
    <submittedName>
        <fullName evidence="2">DUF190 domain-containing protein</fullName>
    </submittedName>
</protein>
<keyword evidence="3" id="KW-1185">Reference proteome</keyword>
<dbReference type="Gene3D" id="3.30.70.120">
    <property type="match status" value="1"/>
</dbReference>
<name>A0A3E1YI20_9BACT</name>